<dbReference type="PANTHER" id="PTHR47504">
    <property type="entry name" value="RIGHT ORIGIN-BINDING PROTEIN"/>
    <property type="match status" value="1"/>
</dbReference>
<dbReference type="InterPro" id="IPR029441">
    <property type="entry name" value="Cass2"/>
</dbReference>
<dbReference type="InterPro" id="IPR018062">
    <property type="entry name" value="HTH_AraC-typ_CS"/>
</dbReference>
<dbReference type="Gene3D" id="1.10.10.60">
    <property type="entry name" value="Homeodomain-like"/>
    <property type="match status" value="2"/>
</dbReference>
<keyword evidence="3" id="KW-0804">Transcription</keyword>
<dbReference type="Pfam" id="PF14526">
    <property type="entry name" value="Cass2"/>
    <property type="match status" value="1"/>
</dbReference>
<dbReference type="SMART" id="SM00342">
    <property type="entry name" value="HTH_ARAC"/>
    <property type="match status" value="1"/>
</dbReference>
<dbReference type="Proteomes" id="UP000187074">
    <property type="component" value="Unassembled WGS sequence"/>
</dbReference>
<gene>
    <name evidence="5" type="ORF">BK123_11845</name>
</gene>
<evidence type="ECO:0000256" key="2">
    <source>
        <dbReference type="ARBA" id="ARBA00023125"/>
    </source>
</evidence>
<dbReference type="GO" id="GO:0003700">
    <property type="term" value="F:DNA-binding transcription factor activity"/>
    <property type="evidence" value="ECO:0007669"/>
    <property type="project" value="InterPro"/>
</dbReference>
<dbReference type="InterPro" id="IPR011256">
    <property type="entry name" value="Reg_factor_effector_dom_sf"/>
</dbReference>
<dbReference type="InterPro" id="IPR018060">
    <property type="entry name" value="HTH_AraC"/>
</dbReference>
<dbReference type="EMBL" id="MRTF01000003">
    <property type="protein sequence ID" value="OME93922.1"/>
    <property type="molecule type" value="Genomic_DNA"/>
</dbReference>
<dbReference type="RefSeq" id="WP_076322591.1">
    <property type="nucleotide sequence ID" value="NZ_JBCNGN010000021.1"/>
</dbReference>
<protein>
    <submittedName>
        <fullName evidence="5">AraC family transcriptional regulator</fullName>
    </submittedName>
</protein>
<comment type="caution">
    <text evidence="5">The sequence shown here is derived from an EMBL/GenBank/DDBJ whole genome shotgun (WGS) entry which is preliminary data.</text>
</comment>
<dbReference type="InterPro" id="IPR050959">
    <property type="entry name" value="MarA-like"/>
</dbReference>
<dbReference type="InterPro" id="IPR009057">
    <property type="entry name" value="Homeodomain-like_sf"/>
</dbReference>
<dbReference type="GO" id="GO:0043565">
    <property type="term" value="F:sequence-specific DNA binding"/>
    <property type="evidence" value="ECO:0007669"/>
    <property type="project" value="InterPro"/>
</dbReference>
<evidence type="ECO:0000313" key="5">
    <source>
        <dbReference type="EMBL" id="OME93922.1"/>
    </source>
</evidence>
<dbReference type="AlphaFoldDB" id="A0A1R1B4P0"/>
<dbReference type="SUPFAM" id="SSF55136">
    <property type="entry name" value="Probable bacterial effector-binding domain"/>
    <property type="match status" value="1"/>
</dbReference>
<evidence type="ECO:0000256" key="1">
    <source>
        <dbReference type="ARBA" id="ARBA00023015"/>
    </source>
</evidence>
<dbReference type="PANTHER" id="PTHR47504:SF5">
    <property type="entry name" value="RIGHT ORIGIN-BINDING PROTEIN"/>
    <property type="match status" value="1"/>
</dbReference>
<reference evidence="5 6" key="1">
    <citation type="submission" date="2016-11" db="EMBL/GenBank/DDBJ databases">
        <title>Paenibacillus species isolates.</title>
        <authorList>
            <person name="Beno S.M."/>
        </authorList>
    </citation>
    <scope>NUCLEOTIDE SEQUENCE [LARGE SCALE GENOMIC DNA]</scope>
    <source>
        <strain evidence="5 6">FSL F4-0100</strain>
    </source>
</reference>
<dbReference type="InterPro" id="IPR010499">
    <property type="entry name" value="AraC_E-bd"/>
</dbReference>
<dbReference type="PROSITE" id="PS00041">
    <property type="entry name" value="HTH_ARAC_FAMILY_1"/>
    <property type="match status" value="1"/>
</dbReference>
<dbReference type="InterPro" id="IPR020449">
    <property type="entry name" value="Tscrpt_reg_AraC-type_HTH"/>
</dbReference>
<dbReference type="SMART" id="SM00871">
    <property type="entry name" value="AraC_E_bind"/>
    <property type="match status" value="1"/>
</dbReference>
<evidence type="ECO:0000256" key="3">
    <source>
        <dbReference type="ARBA" id="ARBA00023163"/>
    </source>
</evidence>
<dbReference type="Pfam" id="PF12833">
    <property type="entry name" value="HTH_18"/>
    <property type="match status" value="1"/>
</dbReference>
<dbReference type="Gene3D" id="3.20.80.10">
    <property type="entry name" value="Regulatory factor, effector binding domain"/>
    <property type="match status" value="1"/>
</dbReference>
<dbReference type="OrthoDB" id="5337216at2"/>
<dbReference type="PRINTS" id="PR00032">
    <property type="entry name" value="HTHARAC"/>
</dbReference>
<evidence type="ECO:0000313" key="6">
    <source>
        <dbReference type="Proteomes" id="UP000187074"/>
    </source>
</evidence>
<evidence type="ECO:0000259" key="4">
    <source>
        <dbReference type="PROSITE" id="PS01124"/>
    </source>
</evidence>
<dbReference type="PROSITE" id="PS01124">
    <property type="entry name" value="HTH_ARAC_FAMILY_2"/>
    <property type="match status" value="1"/>
</dbReference>
<dbReference type="SUPFAM" id="SSF46689">
    <property type="entry name" value="Homeodomain-like"/>
    <property type="match status" value="2"/>
</dbReference>
<keyword evidence="1" id="KW-0805">Transcription regulation</keyword>
<sequence length="295" mass="34214">MQYNKIIDQSITYIKDHINEELSAEKIANQVGYSTFHFCRIFSLVKGIPLMEYVRKYRLSTARIELTDNRKILDVALHYGFESASGFSKSFRQEFGYTPTSYKIRMADNDNAFVKNIREALNPPKIVKKGAFKLAGYGMHTNMADNYSHQFAAYWDSCDESNLEEKLYEQLKPPKHGEVGVWLPYQNEGNAIYLFGVIVNDFSQVTSDMVVAEIPSATYAVFTTPPINNLATATTYEKDPLSIVIKETWRYIFTEWFDQNKYELDESHFPFEYYDERCHASENSIMEIYVPIKKA</sequence>
<dbReference type="STRING" id="1401.BK123_11845"/>
<organism evidence="5 6">
    <name type="scientific">Paenibacillus lautus</name>
    <name type="common">Bacillus lautus</name>
    <dbReference type="NCBI Taxonomy" id="1401"/>
    <lineage>
        <taxon>Bacteria</taxon>
        <taxon>Bacillati</taxon>
        <taxon>Bacillota</taxon>
        <taxon>Bacilli</taxon>
        <taxon>Bacillales</taxon>
        <taxon>Paenibacillaceae</taxon>
        <taxon>Paenibacillus</taxon>
    </lineage>
</organism>
<accession>A0A1R1B4P0</accession>
<name>A0A1R1B4P0_PAELA</name>
<feature type="domain" description="HTH araC/xylS-type" evidence="4">
    <location>
        <begin position="8"/>
        <end position="105"/>
    </location>
</feature>
<proteinExistence type="predicted"/>
<keyword evidence="2" id="KW-0238">DNA-binding</keyword>